<keyword evidence="2" id="KW-1185">Reference proteome</keyword>
<sequence>MNFLSKLIYYSEAAFQQLVVVGSQIDHELRRRYEVKRRCRRQSIFSLADKIFTW</sequence>
<accession>A0A0R3SZV0</accession>
<reference evidence="1 2" key="2">
    <citation type="submission" date="2018-11" db="EMBL/GenBank/DDBJ databases">
        <authorList>
            <consortium name="Pathogen Informatics"/>
        </authorList>
    </citation>
    <scope>NUCLEOTIDE SEQUENCE [LARGE SCALE GENOMIC DNA]</scope>
</reference>
<evidence type="ECO:0000313" key="2">
    <source>
        <dbReference type="Proteomes" id="UP000278807"/>
    </source>
</evidence>
<protein>
    <submittedName>
        <fullName evidence="3">Transposase</fullName>
    </submittedName>
</protein>
<reference evidence="3" key="1">
    <citation type="submission" date="2017-02" db="UniProtKB">
        <authorList>
            <consortium name="WormBaseParasite"/>
        </authorList>
    </citation>
    <scope>IDENTIFICATION</scope>
</reference>
<dbReference type="AlphaFoldDB" id="A0A0R3SZV0"/>
<organism evidence="3">
    <name type="scientific">Rodentolepis nana</name>
    <name type="common">Dwarf tapeworm</name>
    <name type="synonym">Hymenolepis nana</name>
    <dbReference type="NCBI Taxonomy" id="102285"/>
    <lineage>
        <taxon>Eukaryota</taxon>
        <taxon>Metazoa</taxon>
        <taxon>Spiralia</taxon>
        <taxon>Lophotrochozoa</taxon>
        <taxon>Platyhelminthes</taxon>
        <taxon>Cestoda</taxon>
        <taxon>Eucestoda</taxon>
        <taxon>Cyclophyllidea</taxon>
        <taxon>Hymenolepididae</taxon>
        <taxon>Rodentolepis</taxon>
    </lineage>
</organism>
<evidence type="ECO:0000313" key="3">
    <source>
        <dbReference type="WBParaSite" id="HNAJ_0000003401-mRNA-1"/>
    </source>
</evidence>
<evidence type="ECO:0000313" key="1">
    <source>
        <dbReference type="EMBL" id="VDN95894.1"/>
    </source>
</evidence>
<proteinExistence type="predicted"/>
<dbReference type="WBParaSite" id="HNAJ_0000003401-mRNA-1">
    <property type="protein sequence ID" value="HNAJ_0000003401-mRNA-1"/>
    <property type="gene ID" value="HNAJ_0000003401"/>
</dbReference>
<dbReference type="Proteomes" id="UP000278807">
    <property type="component" value="Unassembled WGS sequence"/>
</dbReference>
<name>A0A0R3SZV0_RODNA</name>
<gene>
    <name evidence="1" type="ORF">HNAJ_LOCUS35</name>
</gene>
<dbReference type="EMBL" id="UZAE01000007">
    <property type="protein sequence ID" value="VDN95894.1"/>
    <property type="molecule type" value="Genomic_DNA"/>
</dbReference>